<dbReference type="GO" id="GO:0005813">
    <property type="term" value="C:centrosome"/>
    <property type="evidence" value="ECO:0000318"/>
    <property type="project" value="GO_Central"/>
</dbReference>
<name>A9US47_MONBE</name>
<dbReference type="GeneID" id="5888368"/>
<keyword evidence="4" id="KW-1185">Reference proteome</keyword>
<dbReference type="AlphaFoldDB" id="A9US47"/>
<dbReference type="eggNOG" id="ENOG502QT8A">
    <property type="taxonomic scope" value="Eukaryota"/>
</dbReference>
<dbReference type="FunCoup" id="A9US47">
    <property type="interactions" value="309"/>
</dbReference>
<accession>A9US47</accession>
<evidence type="ECO:0000256" key="2">
    <source>
        <dbReference type="SAM" id="MobiDB-lite"/>
    </source>
</evidence>
<dbReference type="KEGG" id="mbr:MONBRDRAFT_22803"/>
<proteinExistence type="predicted"/>
<evidence type="ECO:0000313" key="3">
    <source>
        <dbReference type="EMBL" id="EDQ92038.1"/>
    </source>
</evidence>
<evidence type="ECO:0008006" key="5">
    <source>
        <dbReference type="Google" id="ProtNLM"/>
    </source>
</evidence>
<dbReference type="EMBL" id="CH991544">
    <property type="protein sequence ID" value="EDQ92038.1"/>
    <property type="molecule type" value="Genomic_DNA"/>
</dbReference>
<reference evidence="3 4" key="1">
    <citation type="journal article" date="2008" name="Nature">
        <title>The genome of the choanoflagellate Monosiga brevicollis and the origin of metazoans.</title>
        <authorList>
            <consortium name="JGI Sequencing"/>
            <person name="King N."/>
            <person name="Westbrook M.J."/>
            <person name="Young S.L."/>
            <person name="Kuo A."/>
            <person name="Abedin M."/>
            <person name="Chapman J."/>
            <person name="Fairclough S."/>
            <person name="Hellsten U."/>
            <person name="Isogai Y."/>
            <person name="Letunic I."/>
            <person name="Marr M."/>
            <person name="Pincus D."/>
            <person name="Putnam N."/>
            <person name="Rokas A."/>
            <person name="Wright K.J."/>
            <person name="Zuzow R."/>
            <person name="Dirks W."/>
            <person name="Good M."/>
            <person name="Goodstein D."/>
            <person name="Lemons D."/>
            <person name="Li W."/>
            <person name="Lyons J.B."/>
            <person name="Morris A."/>
            <person name="Nichols S."/>
            <person name="Richter D.J."/>
            <person name="Salamov A."/>
            <person name="Bork P."/>
            <person name="Lim W.A."/>
            <person name="Manning G."/>
            <person name="Miller W.T."/>
            <person name="McGinnis W."/>
            <person name="Shapiro H."/>
            <person name="Tjian R."/>
            <person name="Grigoriev I.V."/>
            <person name="Rokhsar D."/>
        </authorList>
    </citation>
    <scope>NUCLEOTIDE SEQUENCE [LARGE SCALE GENOMIC DNA]</scope>
    <source>
        <strain evidence="4">MX1 / ATCC 50154</strain>
    </source>
</reference>
<feature type="coiled-coil region" evidence="1">
    <location>
        <begin position="269"/>
        <end position="306"/>
    </location>
</feature>
<dbReference type="PANTHER" id="PTHR22091:SF1">
    <property type="entry name" value="COILED-COIL DOMAIN-CONTAINING PROTEIN 77"/>
    <property type="match status" value="1"/>
</dbReference>
<dbReference type="Proteomes" id="UP000001357">
    <property type="component" value="Unassembled WGS sequence"/>
</dbReference>
<feature type="region of interest" description="Disordered" evidence="2">
    <location>
        <begin position="328"/>
        <end position="373"/>
    </location>
</feature>
<sequence length="528" mass="61278">MEDWDDEAELAPLAPLKPITERLQGLKPSQELLEFYRKKIEEYEGDQAAILARLEKYKQTYEEKHKLQWDLAQRDSEIEQLQKALSDMQVYLFQEREHVLRLYAENDRLKVQELSDRKKIQRLLHMSSTEDAGEETTYFKQPGATKIVAPHEKVKRAVLEERASKSTTRTSAKEELEVARKRLAFLEDQNETLSLTVEALKAQLQDQARLAKEETAALIEDRKVRAEEAQLKSAKDAEQLRRQTEKLKNTQQLLYDSTRDLLELKYAHRAALRESEEEKERLLHRIEELKEDIDKQHAQAMAHLKRQALQSTRVHTAREKLDKEYRDMGTNAYRPGGRGIDHDAPSPQRASGTSGTPKRGATNAAIGSDPQPTNLELEDFLTAEKPQAALQDTLAEMYREQCVQLEDEVCQLREQLEIKRSENTRTSKTHAERAKLWKQRYEALDRRRTLEAEGYRTDIDQLRKQLKGMERQLYKFAVQSGPASSSTKSMVQHARQAAVRSEKVMGELQQLKARIFNAERQVHRTHDF</sequence>
<keyword evidence="1" id="KW-0175">Coiled coil</keyword>
<dbReference type="Gene3D" id="6.10.140.920">
    <property type="match status" value="1"/>
</dbReference>
<dbReference type="OMA" id="HLSHMYR"/>
<evidence type="ECO:0000256" key="1">
    <source>
        <dbReference type="SAM" id="Coils"/>
    </source>
</evidence>
<dbReference type="STRING" id="81824.A9US47"/>
<dbReference type="RefSeq" id="XP_001743324.1">
    <property type="nucleotide sequence ID" value="XM_001743272.1"/>
</dbReference>
<dbReference type="PANTHER" id="PTHR22091">
    <property type="entry name" value="COILED-COIL DOMAIN-CONTAINING PROTEIN 77"/>
    <property type="match status" value="1"/>
</dbReference>
<feature type="coiled-coil region" evidence="1">
    <location>
        <begin position="169"/>
        <end position="221"/>
    </location>
</feature>
<evidence type="ECO:0000313" key="4">
    <source>
        <dbReference type="Proteomes" id="UP000001357"/>
    </source>
</evidence>
<dbReference type="InterPro" id="IPR037696">
    <property type="entry name" value="CCDC77"/>
</dbReference>
<dbReference type="InParanoid" id="A9US47"/>
<protein>
    <recommendedName>
        <fullName evidence="5">Coiled-coil domain-containing protein 77</fullName>
    </recommendedName>
</protein>
<feature type="coiled-coil region" evidence="1">
    <location>
        <begin position="452"/>
        <end position="521"/>
    </location>
</feature>
<organism evidence="3 4">
    <name type="scientific">Monosiga brevicollis</name>
    <name type="common">Choanoflagellate</name>
    <dbReference type="NCBI Taxonomy" id="81824"/>
    <lineage>
        <taxon>Eukaryota</taxon>
        <taxon>Choanoflagellata</taxon>
        <taxon>Craspedida</taxon>
        <taxon>Salpingoecidae</taxon>
        <taxon>Monosiga</taxon>
    </lineage>
</organism>
<gene>
    <name evidence="3" type="ORF">MONBRDRAFT_22803</name>
</gene>